<reference evidence="1" key="2">
    <citation type="submission" date="2016-06" db="EMBL/GenBank/DDBJ databases">
        <title>The genome of a short-lived fish provides insights into sex chromosome evolution and the genetic control of aging.</title>
        <authorList>
            <person name="Reichwald K."/>
            <person name="Felder M."/>
            <person name="Petzold A."/>
            <person name="Koch P."/>
            <person name="Groth M."/>
            <person name="Platzer M."/>
        </authorList>
    </citation>
    <scope>NUCLEOTIDE SEQUENCE</scope>
    <source>
        <tissue evidence="1">Brain</tissue>
    </source>
</reference>
<name>A0A1A8GHT1_9TELE</name>
<organism evidence="1">
    <name type="scientific">Nothobranchius korthausae</name>
    <dbReference type="NCBI Taxonomy" id="1143690"/>
    <lineage>
        <taxon>Eukaryota</taxon>
        <taxon>Metazoa</taxon>
        <taxon>Chordata</taxon>
        <taxon>Craniata</taxon>
        <taxon>Vertebrata</taxon>
        <taxon>Euteleostomi</taxon>
        <taxon>Actinopterygii</taxon>
        <taxon>Neopterygii</taxon>
        <taxon>Teleostei</taxon>
        <taxon>Neoteleostei</taxon>
        <taxon>Acanthomorphata</taxon>
        <taxon>Ovalentaria</taxon>
        <taxon>Atherinomorphae</taxon>
        <taxon>Cyprinodontiformes</taxon>
        <taxon>Nothobranchiidae</taxon>
        <taxon>Nothobranchius</taxon>
    </lineage>
</organism>
<reference evidence="1" key="1">
    <citation type="submission" date="2016-05" db="EMBL/GenBank/DDBJ databases">
        <authorList>
            <person name="Lavstsen T."/>
            <person name="Jespersen J.S."/>
        </authorList>
    </citation>
    <scope>NUCLEOTIDE SEQUENCE</scope>
    <source>
        <tissue evidence="1">Brain</tissue>
    </source>
</reference>
<gene>
    <name evidence="1" type="primary">Nfu_g_1_000116</name>
</gene>
<dbReference type="AlphaFoldDB" id="A0A1A8GHT1"/>
<proteinExistence type="predicted"/>
<evidence type="ECO:0000313" key="1">
    <source>
        <dbReference type="EMBL" id="SBQ70727.1"/>
    </source>
</evidence>
<sequence length="54" mass="5629">IQMSPPLPGLCGGRGPAACDGQPSEACGCFLLSVFKLDLAKRCMEHRVKGLAVV</sequence>
<accession>A0A1A8GHT1</accession>
<protein>
    <submittedName>
        <fullName evidence="1">Uncharacterized protein</fullName>
    </submittedName>
</protein>
<feature type="non-terminal residue" evidence="1">
    <location>
        <position position="1"/>
    </location>
</feature>
<dbReference type="EMBL" id="HAEC01002650">
    <property type="protein sequence ID" value="SBQ70727.1"/>
    <property type="molecule type" value="Transcribed_RNA"/>
</dbReference>